<dbReference type="Gene3D" id="1.10.10.10">
    <property type="entry name" value="Winged helix-like DNA-binding domain superfamily/Winged helix DNA-binding domain"/>
    <property type="match status" value="1"/>
</dbReference>
<dbReference type="InterPro" id="IPR052526">
    <property type="entry name" value="HTH-type_Bedaq_tolerance"/>
</dbReference>
<dbReference type="PANTHER" id="PTHR39515:SF2">
    <property type="entry name" value="HTH-TYPE TRANSCRIPTIONAL REGULATOR RV0880"/>
    <property type="match status" value="1"/>
</dbReference>
<dbReference type="Pfam" id="PF12802">
    <property type="entry name" value="MarR_2"/>
    <property type="match status" value="1"/>
</dbReference>
<evidence type="ECO:0000313" key="2">
    <source>
        <dbReference type="EMBL" id="CAQ52631.1"/>
    </source>
</evidence>
<name>C0Z482_STRVN</name>
<dbReference type="SUPFAM" id="SSF46785">
    <property type="entry name" value="Winged helix' DNA-binding domain"/>
    <property type="match status" value="1"/>
</dbReference>
<evidence type="ECO:0000259" key="1">
    <source>
        <dbReference type="SMART" id="SM00347"/>
    </source>
</evidence>
<dbReference type="EMBL" id="AM992894">
    <property type="protein sequence ID" value="CAQ52631.1"/>
    <property type="molecule type" value="Genomic_DNA"/>
</dbReference>
<organism evidence="2">
    <name type="scientific">Streptomyces violaceoruber</name>
    <dbReference type="NCBI Taxonomy" id="1935"/>
    <lineage>
        <taxon>Bacteria</taxon>
        <taxon>Bacillati</taxon>
        <taxon>Actinomycetota</taxon>
        <taxon>Actinomycetes</taxon>
        <taxon>Kitasatosporales</taxon>
        <taxon>Streptomycetaceae</taxon>
        <taxon>Streptomyces</taxon>
        <taxon>Streptomyces violaceoruber group</taxon>
    </lineage>
</organism>
<dbReference type="InterPro" id="IPR000835">
    <property type="entry name" value="HTH_MarR-typ"/>
</dbReference>
<sequence>MTEAEQNMPLLLTGARRWFEDALEASMRAAGEQPVSSAQAQVFACLDTDGTTVSELARRIGITRQSAHQAVHSLVAMGLLEQIPDPSSGRSRLIRMTEEGTRVHHRAQATLTVIEGVLAERIGRPSVTALRAALTLPRGEPPVVRAP</sequence>
<dbReference type="InterPro" id="IPR036390">
    <property type="entry name" value="WH_DNA-bd_sf"/>
</dbReference>
<dbReference type="GO" id="GO:0003700">
    <property type="term" value="F:DNA-binding transcription factor activity"/>
    <property type="evidence" value="ECO:0007669"/>
    <property type="project" value="InterPro"/>
</dbReference>
<dbReference type="PANTHER" id="PTHR39515">
    <property type="entry name" value="CONSERVED PROTEIN"/>
    <property type="match status" value="1"/>
</dbReference>
<reference evidence="2" key="1">
    <citation type="submission" date="2008-05" db="EMBL/GenBank/DDBJ databases">
        <title>A type I/type III polyketide synthase hybrid biosynthetic pathway for the structurally unique ansa compound kendomycin.</title>
        <authorList>
            <person name="Wenzel S.C."/>
            <person name="Bode H.B."/>
            <person name="Kochems I."/>
            <person name="Mueller R."/>
        </authorList>
    </citation>
    <scope>NUCLEOTIDE SEQUENCE</scope>
    <source>
        <strain evidence="2">3844-33C</strain>
    </source>
</reference>
<dbReference type="InterPro" id="IPR036388">
    <property type="entry name" value="WH-like_DNA-bd_sf"/>
</dbReference>
<dbReference type="SMART" id="SM00347">
    <property type="entry name" value="HTH_MARR"/>
    <property type="match status" value="1"/>
</dbReference>
<accession>C0Z482</accession>
<protein>
    <submittedName>
        <fullName evidence="2">Transcriptional regulator</fullName>
    </submittedName>
</protein>
<dbReference type="AlphaFoldDB" id="C0Z482"/>
<feature type="domain" description="HTH marR-type" evidence="1">
    <location>
        <begin position="28"/>
        <end position="127"/>
    </location>
</feature>
<gene>
    <name evidence="2" type="primary">ken21</name>
</gene>
<proteinExistence type="predicted"/>